<sequence>MLTVMGVVIGFVISYGASISRLIWYHVPPRYCAPRDGVTGRIALGLVEAYAVALKHHLRGEMGVYYKDLYRLVWPESETLNPRW</sequence>
<proteinExistence type="predicted"/>
<accession>M5FV83</accession>
<dbReference type="STRING" id="1858805.M5FV83"/>
<keyword evidence="2" id="KW-1185">Reference proteome</keyword>
<gene>
    <name evidence="1" type="ORF">DACRYDRAFT_22130</name>
</gene>
<name>M5FV83_DACPD</name>
<dbReference type="GeneID" id="63687753"/>
<dbReference type="OrthoDB" id="1368at2759"/>
<reference evidence="1 2" key="1">
    <citation type="journal article" date="2012" name="Science">
        <title>The Paleozoic origin of enzymatic lignin decomposition reconstructed from 31 fungal genomes.</title>
        <authorList>
            <person name="Floudas D."/>
            <person name="Binder M."/>
            <person name="Riley R."/>
            <person name="Barry K."/>
            <person name="Blanchette R.A."/>
            <person name="Henrissat B."/>
            <person name="Martinez A.T."/>
            <person name="Otillar R."/>
            <person name="Spatafora J.W."/>
            <person name="Yadav J.S."/>
            <person name="Aerts A."/>
            <person name="Benoit I."/>
            <person name="Boyd A."/>
            <person name="Carlson A."/>
            <person name="Copeland A."/>
            <person name="Coutinho P.M."/>
            <person name="de Vries R.P."/>
            <person name="Ferreira P."/>
            <person name="Findley K."/>
            <person name="Foster B."/>
            <person name="Gaskell J."/>
            <person name="Glotzer D."/>
            <person name="Gorecki P."/>
            <person name="Heitman J."/>
            <person name="Hesse C."/>
            <person name="Hori C."/>
            <person name="Igarashi K."/>
            <person name="Jurgens J.A."/>
            <person name="Kallen N."/>
            <person name="Kersten P."/>
            <person name="Kohler A."/>
            <person name="Kuees U."/>
            <person name="Kumar T.K.A."/>
            <person name="Kuo A."/>
            <person name="LaButti K."/>
            <person name="Larrondo L.F."/>
            <person name="Lindquist E."/>
            <person name="Ling A."/>
            <person name="Lombard V."/>
            <person name="Lucas S."/>
            <person name="Lundell T."/>
            <person name="Martin R."/>
            <person name="McLaughlin D.J."/>
            <person name="Morgenstern I."/>
            <person name="Morin E."/>
            <person name="Murat C."/>
            <person name="Nagy L.G."/>
            <person name="Nolan M."/>
            <person name="Ohm R.A."/>
            <person name="Patyshakuliyeva A."/>
            <person name="Rokas A."/>
            <person name="Ruiz-Duenas F.J."/>
            <person name="Sabat G."/>
            <person name="Salamov A."/>
            <person name="Samejima M."/>
            <person name="Schmutz J."/>
            <person name="Slot J.C."/>
            <person name="St John F."/>
            <person name="Stenlid J."/>
            <person name="Sun H."/>
            <person name="Sun S."/>
            <person name="Syed K."/>
            <person name="Tsang A."/>
            <person name="Wiebenga A."/>
            <person name="Young D."/>
            <person name="Pisabarro A."/>
            <person name="Eastwood D.C."/>
            <person name="Martin F."/>
            <person name="Cullen D."/>
            <person name="Grigoriev I.V."/>
            <person name="Hibbett D.S."/>
        </authorList>
    </citation>
    <scope>NUCLEOTIDE SEQUENCE [LARGE SCALE GENOMIC DNA]</scope>
    <source>
        <strain evidence="1 2">DJM-731 SS1</strain>
    </source>
</reference>
<dbReference type="RefSeq" id="XP_040628578.1">
    <property type="nucleotide sequence ID" value="XM_040772691.1"/>
</dbReference>
<organism evidence="1 2">
    <name type="scientific">Dacryopinax primogenitus (strain DJM 731)</name>
    <name type="common">Brown rot fungus</name>
    <dbReference type="NCBI Taxonomy" id="1858805"/>
    <lineage>
        <taxon>Eukaryota</taxon>
        <taxon>Fungi</taxon>
        <taxon>Dikarya</taxon>
        <taxon>Basidiomycota</taxon>
        <taxon>Agaricomycotina</taxon>
        <taxon>Dacrymycetes</taxon>
        <taxon>Dacrymycetales</taxon>
        <taxon>Dacrymycetaceae</taxon>
        <taxon>Dacryopinax</taxon>
    </lineage>
</organism>
<dbReference type="Proteomes" id="UP000030653">
    <property type="component" value="Unassembled WGS sequence"/>
</dbReference>
<evidence type="ECO:0000313" key="2">
    <source>
        <dbReference type="Proteomes" id="UP000030653"/>
    </source>
</evidence>
<evidence type="ECO:0000313" key="1">
    <source>
        <dbReference type="EMBL" id="EJU01681.1"/>
    </source>
</evidence>
<protein>
    <submittedName>
        <fullName evidence="1">Uncharacterized protein</fullName>
    </submittedName>
</protein>
<dbReference type="HOGENOM" id="CLU_2527405_0_0_1"/>
<dbReference type="AlphaFoldDB" id="M5FV83"/>
<dbReference type="EMBL" id="JH795863">
    <property type="protein sequence ID" value="EJU01681.1"/>
    <property type="molecule type" value="Genomic_DNA"/>
</dbReference>